<dbReference type="Gene3D" id="2.160.20.70">
    <property type="match status" value="1"/>
</dbReference>
<feature type="domain" description="Adenylate cyclase-associated CAP C-terminal" evidence="1">
    <location>
        <begin position="30"/>
        <end position="107"/>
    </location>
</feature>
<dbReference type="GO" id="GO:0007010">
    <property type="term" value="P:cytoskeleton organization"/>
    <property type="evidence" value="ECO:0007669"/>
    <property type="project" value="InterPro"/>
</dbReference>
<comment type="caution">
    <text evidence="2">The sequence shown here is derived from an EMBL/GenBank/DDBJ whole genome shotgun (WGS) entry which is preliminary data.</text>
</comment>
<keyword evidence="3" id="KW-1185">Reference proteome</keyword>
<sequence>NYVAIVNRHKMYVNLFFGNARTQENDSSQTKHLDASLISSTSTIFLRLCNDMEYIVDCACTKIMIEECRNLVLIANDKIITSTIEVWKSNDITLKLNTQVQTVQVDQ</sequence>
<feature type="non-terminal residue" evidence="2">
    <location>
        <position position="107"/>
    </location>
</feature>
<dbReference type="GO" id="GO:0003779">
    <property type="term" value="F:actin binding"/>
    <property type="evidence" value="ECO:0007669"/>
    <property type="project" value="InterPro"/>
</dbReference>
<dbReference type="SUPFAM" id="SSF69340">
    <property type="entry name" value="C-terminal domain of adenylylcyclase associated protein"/>
    <property type="match status" value="1"/>
</dbReference>
<evidence type="ECO:0000313" key="2">
    <source>
        <dbReference type="EMBL" id="CAG8789470.1"/>
    </source>
</evidence>
<dbReference type="Pfam" id="PF08603">
    <property type="entry name" value="CAP_C"/>
    <property type="match status" value="1"/>
</dbReference>
<dbReference type="InterPro" id="IPR013912">
    <property type="entry name" value="Adenylate_cyclase-assoc_CAP_C"/>
</dbReference>
<dbReference type="InterPro" id="IPR016098">
    <property type="entry name" value="CAP/MinC_C"/>
</dbReference>
<proteinExistence type="predicted"/>
<dbReference type="InterPro" id="IPR036223">
    <property type="entry name" value="CAP_C_sf"/>
</dbReference>
<name>A0A9N9JS35_9GLOM</name>
<dbReference type="EMBL" id="CAJVPV010059965">
    <property type="protein sequence ID" value="CAG8789470.1"/>
    <property type="molecule type" value="Genomic_DNA"/>
</dbReference>
<dbReference type="Proteomes" id="UP000789342">
    <property type="component" value="Unassembled WGS sequence"/>
</dbReference>
<protein>
    <submittedName>
        <fullName evidence="2">13670_t:CDS:1</fullName>
    </submittedName>
</protein>
<accession>A0A9N9JS35</accession>
<dbReference type="OrthoDB" id="2522835at2759"/>
<evidence type="ECO:0000313" key="3">
    <source>
        <dbReference type="Proteomes" id="UP000789342"/>
    </source>
</evidence>
<reference evidence="2" key="1">
    <citation type="submission" date="2021-06" db="EMBL/GenBank/DDBJ databases">
        <authorList>
            <person name="Kallberg Y."/>
            <person name="Tangrot J."/>
            <person name="Rosling A."/>
        </authorList>
    </citation>
    <scope>NUCLEOTIDE SEQUENCE</scope>
    <source>
        <strain evidence="2">CL551</strain>
    </source>
</reference>
<organism evidence="2 3">
    <name type="scientific">Acaulospora morrowiae</name>
    <dbReference type="NCBI Taxonomy" id="94023"/>
    <lineage>
        <taxon>Eukaryota</taxon>
        <taxon>Fungi</taxon>
        <taxon>Fungi incertae sedis</taxon>
        <taxon>Mucoromycota</taxon>
        <taxon>Glomeromycotina</taxon>
        <taxon>Glomeromycetes</taxon>
        <taxon>Diversisporales</taxon>
        <taxon>Acaulosporaceae</taxon>
        <taxon>Acaulospora</taxon>
    </lineage>
</organism>
<evidence type="ECO:0000259" key="1">
    <source>
        <dbReference type="Pfam" id="PF08603"/>
    </source>
</evidence>
<dbReference type="AlphaFoldDB" id="A0A9N9JS35"/>
<feature type="non-terminal residue" evidence="2">
    <location>
        <position position="1"/>
    </location>
</feature>
<gene>
    <name evidence="2" type="ORF">AMORRO_LOCUS18009</name>
</gene>